<comment type="caution">
    <text evidence="1">The sequence shown here is derived from an EMBL/GenBank/DDBJ whole genome shotgun (WGS) entry which is preliminary data.</text>
</comment>
<sequence length="296" mass="33131">MSVKITKDQYSTQYDNITSGVFYLYGDLGGYIYKSYESMRRDFAKFKDHIKPVSECNTGAHYYVQAPYTTNYNSASATVDFNSVSVTPKDRNAYISLGLVTDGSSKFFSFDIGLTYDKTKGWVSYAIAHGGTAPEPEVNCSDSSVTKIWQFYKNNYSGARYCDIRIDVSKTSSNDIVKVTYAYRSASVTLATCILTYRFKAGELFDADYSNPKLRFMRFISLVPQNEDGTHDDADSSVLNANLTNLKLGTSNWTDSQIDYAWSVQGANISELKISTLSGTTANSDSIKINHRYQLH</sequence>
<proteinExistence type="predicted"/>
<dbReference type="RefSeq" id="WP_262432251.1">
    <property type="nucleotide sequence ID" value="NZ_JACRTE010000009.1"/>
</dbReference>
<protein>
    <submittedName>
        <fullName evidence="1">Uncharacterized protein</fullName>
    </submittedName>
</protein>
<accession>A0A926FEP6</accession>
<reference evidence="1" key="1">
    <citation type="submission" date="2020-08" db="EMBL/GenBank/DDBJ databases">
        <title>Genome public.</title>
        <authorList>
            <person name="Liu C."/>
            <person name="Sun Q."/>
        </authorList>
    </citation>
    <scope>NUCLEOTIDE SEQUENCE</scope>
    <source>
        <strain evidence="1">NSJ-50</strain>
    </source>
</reference>
<organism evidence="1 2">
    <name type="scientific">Qingrenia yutianensis</name>
    <dbReference type="NCBI Taxonomy" id="2763676"/>
    <lineage>
        <taxon>Bacteria</taxon>
        <taxon>Bacillati</taxon>
        <taxon>Bacillota</taxon>
        <taxon>Clostridia</taxon>
        <taxon>Eubacteriales</taxon>
        <taxon>Oscillospiraceae</taxon>
        <taxon>Qingrenia</taxon>
    </lineage>
</organism>
<dbReference type="Proteomes" id="UP000647416">
    <property type="component" value="Unassembled WGS sequence"/>
</dbReference>
<gene>
    <name evidence="1" type="ORF">H8706_08340</name>
</gene>
<evidence type="ECO:0000313" key="1">
    <source>
        <dbReference type="EMBL" id="MBC8596875.1"/>
    </source>
</evidence>
<dbReference type="EMBL" id="JACRTE010000009">
    <property type="protein sequence ID" value="MBC8596875.1"/>
    <property type="molecule type" value="Genomic_DNA"/>
</dbReference>
<keyword evidence="2" id="KW-1185">Reference proteome</keyword>
<dbReference type="AlphaFoldDB" id="A0A926FEP6"/>
<evidence type="ECO:0000313" key="2">
    <source>
        <dbReference type="Proteomes" id="UP000647416"/>
    </source>
</evidence>
<name>A0A926FEP6_9FIRM</name>